<sequence length="530" mass="57878">MASAGFLIYSGVMPLIKTFLAIFIGYILARKDLFPPAASKGASQLSMNVSLPLLIFANIVPAFTPQNISALGPLFLVAFVYQIIGFLFGVFIREIFYVPRNFWQGILVLSGMSNWGNLPNAVVLAVTQQAPFNPNTDPALGVSFVAIFIVSYHLVFWVCGAAHSLSWDYLPGIPQGEDAELHVPWKQKPLGSLFYRYILKEPVSSPRSPIRDDMKEEVLVDEKGKAQDLEITMSGSTPHLDRLENDPDYQLARRTSRMSAISRHTSTGPLPSSSLPRPGLSLPPPTRPATPPLPVEPEPCHRPSFIPSTIHRIFHPLTAVVTPITISLVISLPIALIQPLKALFVDVSNLGGPNWKGPDGRPPLAFVIDTADFVGTIAIPLALIVLGASFARLAIPRPFSRLPILAMIAVALAKMLVLPVIGVFTVQAMVRGGLINHDSKVEKFVAMFLSGTPAAVNQLIVASLYSPDGDVDTLAAFLLVQCKSSEFISTCNLMKYVDRYIHVFLVIGLDCRGIAVISIYVRRIYRHLSD</sequence>
<evidence type="ECO:0000313" key="7">
    <source>
        <dbReference type="EMBL" id="CAL1699950.1"/>
    </source>
</evidence>
<dbReference type="EMBL" id="OZ037945">
    <property type="protein sequence ID" value="CAL1699950.1"/>
    <property type="molecule type" value="Genomic_DNA"/>
</dbReference>
<feature type="transmembrane region" description="Helical" evidence="6">
    <location>
        <begin position="6"/>
        <end position="29"/>
    </location>
</feature>
<comment type="subcellular location">
    <subcellularLocation>
        <location evidence="1">Membrane</location>
        <topology evidence="1">Multi-pass membrane protein</topology>
    </subcellularLocation>
</comment>
<evidence type="ECO:0000256" key="2">
    <source>
        <dbReference type="ARBA" id="ARBA00022692"/>
    </source>
</evidence>
<feature type="transmembrane region" description="Helical" evidence="6">
    <location>
        <begin position="41"/>
        <end position="64"/>
    </location>
</feature>
<evidence type="ECO:0000313" key="8">
    <source>
        <dbReference type="Proteomes" id="UP001497453"/>
    </source>
</evidence>
<organism evidence="7 8">
    <name type="scientific">Somion occarium</name>
    <dbReference type="NCBI Taxonomy" id="3059160"/>
    <lineage>
        <taxon>Eukaryota</taxon>
        <taxon>Fungi</taxon>
        <taxon>Dikarya</taxon>
        <taxon>Basidiomycota</taxon>
        <taxon>Agaricomycotina</taxon>
        <taxon>Agaricomycetes</taxon>
        <taxon>Polyporales</taxon>
        <taxon>Cerrenaceae</taxon>
        <taxon>Somion</taxon>
    </lineage>
</organism>
<feature type="transmembrane region" description="Helical" evidence="6">
    <location>
        <begin position="373"/>
        <end position="395"/>
    </location>
</feature>
<proteinExistence type="predicted"/>
<protein>
    <recommendedName>
        <fullName evidence="9">Auxin efflux carrier</fullName>
    </recommendedName>
</protein>
<feature type="transmembrane region" description="Helical" evidence="6">
    <location>
        <begin position="139"/>
        <end position="159"/>
    </location>
</feature>
<dbReference type="PANTHER" id="PTHR31274:SF1">
    <property type="entry name" value="AGL149CP"/>
    <property type="match status" value="1"/>
</dbReference>
<keyword evidence="2 6" id="KW-0812">Transmembrane</keyword>
<evidence type="ECO:0000256" key="1">
    <source>
        <dbReference type="ARBA" id="ARBA00004141"/>
    </source>
</evidence>
<dbReference type="Pfam" id="PF03547">
    <property type="entry name" value="Mem_trans"/>
    <property type="match status" value="1"/>
</dbReference>
<dbReference type="Proteomes" id="UP001497453">
    <property type="component" value="Chromosome 2"/>
</dbReference>
<feature type="compositionally biased region" description="Pro residues" evidence="5">
    <location>
        <begin position="281"/>
        <end position="297"/>
    </location>
</feature>
<evidence type="ECO:0008006" key="9">
    <source>
        <dbReference type="Google" id="ProtNLM"/>
    </source>
</evidence>
<feature type="compositionally biased region" description="Low complexity" evidence="5">
    <location>
        <begin position="266"/>
        <end position="280"/>
    </location>
</feature>
<dbReference type="PANTHER" id="PTHR31274">
    <property type="entry name" value="PROTEIN ECM3"/>
    <property type="match status" value="1"/>
</dbReference>
<accession>A0ABP1CWA0</accession>
<gene>
    <name evidence="7" type="ORF">GFSPODELE1_LOCUS2929</name>
</gene>
<feature type="transmembrane region" description="Helical" evidence="6">
    <location>
        <begin position="70"/>
        <end position="92"/>
    </location>
</feature>
<keyword evidence="3 6" id="KW-1133">Transmembrane helix</keyword>
<keyword evidence="4 6" id="KW-0472">Membrane</keyword>
<evidence type="ECO:0000256" key="6">
    <source>
        <dbReference type="SAM" id="Phobius"/>
    </source>
</evidence>
<dbReference type="InterPro" id="IPR004776">
    <property type="entry name" value="Mem_transp_PIN-like"/>
</dbReference>
<reference evidence="8" key="1">
    <citation type="submission" date="2024-04" db="EMBL/GenBank/DDBJ databases">
        <authorList>
            <person name="Shaw F."/>
            <person name="Minotto A."/>
        </authorList>
    </citation>
    <scope>NUCLEOTIDE SEQUENCE [LARGE SCALE GENOMIC DNA]</scope>
</reference>
<feature type="transmembrane region" description="Helical" evidence="6">
    <location>
        <begin position="500"/>
        <end position="521"/>
    </location>
</feature>
<evidence type="ECO:0000256" key="5">
    <source>
        <dbReference type="SAM" id="MobiDB-lite"/>
    </source>
</evidence>
<name>A0ABP1CWA0_9APHY</name>
<feature type="transmembrane region" description="Helical" evidence="6">
    <location>
        <begin position="402"/>
        <end position="424"/>
    </location>
</feature>
<feature type="region of interest" description="Disordered" evidence="5">
    <location>
        <begin position="254"/>
        <end position="298"/>
    </location>
</feature>
<evidence type="ECO:0000256" key="4">
    <source>
        <dbReference type="ARBA" id="ARBA00023136"/>
    </source>
</evidence>
<dbReference type="InterPro" id="IPR040254">
    <property type="entry name" value="Ecm3-like"/>
</dbReference>
<evidence type="ECO:0000256" key="3">
    <source>
        <dbReference type="ARBA" id="ARBA00022989"/>
    </source>
</evidence>
<keyword evidence="8" id="KW-1185">Reference proteome</keyword>
<feature type="transmembrane region" description="Helical" evidence="6">
    <location>
        <begin position="313"/>
        <end position="337"/>
    </location>
</feature>